<dbReference type="GO" id="GO:0004190">
    <property type="term" value="F:aspartic-type endopeptidase activity"/>
    <property type="evidence" value="ECO:0007669"/>
    <property type="project" value="UniProtKB-KW"/>
</dbReference>
<dbReference type="PRINTS" id="PR00446">
    <property type="entry name" value="HYDRGNUPTAKE"/>
</dbReference>
<dbReference type="KEGG" id="tal:Thal_1407"/>
<dbReference type="InterPro" id="IPR000671">
    <property type="entry name" value="Peptidase_A31"/>
</dbReference>
<dbReference type="NCBIfam" id="TIGR00072">
    <property type="entry name" value="hydrog_prot"/>
    <property type="match status" value="1"/>
</dbReference>
<accession>D3SMQ6</accession>
<gene>
    <name evidence="5" type="ordered locus">Thal_1407</name>
</gene>
<dbReference type="PANTHER" id="PTHR30302:SF1">
    <property type="entry name" value="HYDROGENASE 2 MATURATION PROTEASE"/>
    <property type="match status" value="1"/>
</dbReference>
<dbReference type="EMBL" id="CP001931">
    <property type="protein sequence ID" value="ADC90036.1"/>
    <property type="molecule type" value="Genomic_DNA"/>
</dbReference>
<evidence type="ECO:0000256" key="3">
    <source>
        <dbReference type="ARBA" id="ARBA00022750"/>
    </source>
</evidence>
<dbReference type="AlphaFoldDB" id="D3SMQ6"/>
<sequence length="253" mass="28227">MKRLVLVGCGNPLRGDDGVGPRLIRYMWEKGVPPGVKLVDGGTSGLDVIFHMEGAEEVILVDACYTGSEAGSIYCVPAEEVEELPDLREANLHSIKWFHALALAKEMMPPEKRPKRITVYLIEGKNFQLGEDLSEEVKRAMENLAQHLIEKFQLTTGEVYRVVLREDGYLVIPAEVAEKYFVRSMSVLVLPRGLEFLLVPLPNDRQGGLILKRINRKGDRAVLIYELLPAGIQYGSKVAQWSEEEGALVVSLI</sequence>
<reference evidence="6" key="1">
    <citation type="journal article" date="2010" name="Stand. Genomic Sci.">
        <title>Complete genome sequence of Thermocrinis albus type strain (HI 11/12T).</title>
        <authorList>
            <person name="Wirth R."/>
            <person name="Sikorski J."/>
            <person name="Brambilla E."/>
            <person name="Misra M."/>
            <person name="Lapidus A."/>
            <person name="Copeland A."/>
            <person name="Nolan M."/>
            <person name="Lucas S."/>
            <person name="Chen F."/>
            <person name="Tice H."/>
            <person name="Cheng J.F."/>
            <person name="Han C."/>
            <person name="Detter J.C."/>
            <person name="Tapia R."/>
            <person name="Bruce D."/>
            <person name="Goodwin L."/>
            <person name="Pitluck S."/>
            <person name="Pati A."/>
            <person name="Anderson I."/>
            <person name="Ivanova N."/>
            <person name="Mavromatis K."/>
            <person name="Mikhailova N."/>
            <person name="Chen A."/>
            <person name="Palaniappan K."/>
            <person name="Bilek Y."/>
            <person name="Hader T."/>
            <person name="Land M."/>
            <person name="Hauser L."/>
            <person name="Chang Y.J."/>
            <person name="Jeffries C.D."/>
            <person name="Tindall B.J."/>
            <person name="Rohde M."/>
            <person name="Goker M."/>
            <person name="Bristow J."/>
            <person name="Eisen J.A."/>
            <person name="Markowitz V."/>
            <person name="Hugenholtz P."/>
            <person name="Kyrpides N.C."/>
            <person name="Klenk H.P."/>
        </authorList>
    </citation>
    <scope>NUCLEOTIDE SEQUENCE [LARGE SCALE GENOMIC DNA]</scope>
    <source>
        <strain evidence="6">DSM 14484 / JCM 11386 / HI 11/12</strain>
    </source>
</reference>
<dbReference type="GO" id="GO:0008047">
    <property type="term" value="F:enzyme activator activity"/>
    <property type="evidence" value="ECO:0007669"/>
    <property type="project" value="InterPro"/>
</dbReference>
<dbReference type="Proteomes" id="UP000002043">
    <property type="component" value="Chromosome"/>
</dbReference>
<keyword evidence="3" id="KW-0064">Aspartyl protease</keyword>
<dbReference type="Gene3D" id="3.40.50.1450">
    <property type="entry name" value="HybD-like"/>
    <property type="match status" value="1"/>
</dbReference>
<dbReference type="GO" id="GO:0016485">
    <property type="term" value="P:protein processing"/>
    <property type="evidence" value="ECO:0007669"/>
    <property type="project" value="TreeGrafter"/>
</dbReference>
<dbReference type="RefSeq" id="WP_012992442.1">
    <property type="nucleotide sequence ID" value="NC_013894.1"/>
</dbReference>
<evidence type="ECO:0000256" key="1">
    <source>
        <dbReference type="ARBA" id="ARBA00006814"/>
    </source>
</evidence>
<dbReference type="PANTHER" id="PTHR30302">
    <property type="entry name" value="HYDROGENASE 1 MATURATION PROTEASE"/>
    <property type="match status" value="1"/>
</dbReference>
<evidence type="ECO:0000256" key="2">
    <source>
        <dbReference type="ARBA" id="ARBA00022670"/>
    </source>
</evidence>
<keyword evidence="6" id="KW-1185">Reference proteome</keyword>
<dbReference type="SUPFAM" id="SSF53163">
    <property type="entry name" value="HybD-like"/>
    <property type="match status" value="1"/>
</dbReference>
<dbReference type="Pfam" id="PF01750">
    <property type="entry name" value="HycI"/>
    <property type="match status" value="1"/>
</dbReference>
<proteinExistence type="inferred from homology"/>
<dbReference type="OrthoDB" id="9794619at2"/>
<name>D3SMQ6_THEAH</name>
<keyword evidence="2 5" id="KW-0645">Protease</keyword>
<organism evidence="5 6">
    <name type="scientific">Thermocrinis albus (strain DSM 14484 / JCM 11386 / HI 11/12)</name>
    <dbReference type="NCBI Taxonomy" id="638303"/>
    <lineage>
        <taxon>Bacteria</taxon>
        <taxon>Pseudomonadati</taxon>
        <taxon>Aquificota</taxon>
        <taxon>Aquificia</taxon>
        <taxon>Aquificales</taxon>
        <taxon>Aquificaceae</taxon>
        <taxon>Thermocrinis</taxon>
    </lineage>
</organism>
<keyword evidence="4" id="KW-0378">Hydrolase</keyword>
<evidence type="ECO:0000256" key="4">
    <source>
        <dbReference type="ARBA" id="ARBA00022801"/>
    </source>
</evidence>
<dbReference type="STRING" id="638303.Thal_1407"/>
<evidence type="ECO:0000313" key="5">
    <source>
        <dbReference type="EMBL" id="ADC90036.1"/>
    </source>
</evidence>
<protein>
    <submittedName>
        <fullName evidence="5">Hydrogenase maturation protease</fullName>
    </submittedName>
</protein>
<dbReference type="HOGENOM" id="CLU_066852_0_0_0"/>
<dbReference type="eggNOG" id="COG0680">
    <property type="taxonomic scope" value="Bacteria"/>
</dbReference>
<dbReference type="InterPro" id="IPR023430">
    <property type="entry name" value="Pept_HybD-like_dom_sf"/>
</dbReference>
<evidence type="ECO:0000313" key="6">
    <source>
        <dbReference type="Proteomes" id="UP000002043"/>
    </source>
</evidence>
<comment type="similarity">
    <text evidence="1">Belongs to the peptidase A31 family.</text>
</comment>